<evidence type="ECO:0000256" key="2">
    <source>
        <dbReference type="SAM" id="SignalP"/>
    </source>
</evidence>
<evidence type="ECO:0000313" key="4">
    <source>
        <dbReference type="Proteomes" id="UP000550787"/>
    </source>
</evidence>
<organism evidence="3 4">
    <name type="scientific">Gluconacetobacter diazotrophicus</name>
    <name type="common">Acetobacter diazotrophicus</name>
    <dbReference type="NCBI Taxonomy" id="33996"/>
    <lineage>
        <taxon>Bacteria</taxon>
        <taxon>Pseudomonadati</taxon>
        <taxon>Pseudomonadota</taxon>
        <taxon>Alphaproteobacteria</taxon>
        <taxon>Acetobacterales</taxon>
        <taxon>Acetobacteraceae</taxon>
        <taxon>Gluconacetobacter</taxon>
    </lineage>
</organism>
<evidence type="ECO:0000313" key="3">
    <source>
        <dbReference type="EMBL" id="MBB2156985.1"/>
    </source>
</evidence>
<evidence type="ECO:0008006" key="5">
    <source>
        <dbReference type="Google" id="ProtNLM"/>
    </source>
</evidence>
<protein>
    <recommendedName>
        <fullName evidence="5">Aspartyl protease</fullName>
    </recommendedName>
</protein>
<name>A0A7W4I655_GLUDI</name>
<evidence type="ECO:0000256" key="1">
    <source>
        <dbReference type="SAM" id="MobiDB-lite"/>
    </source>
</evidence>
<feature type="compositionally biased region" description="Polar residues" evidence="1">
    <location>
        <begin position="310"/>
        <end position="328"/>
    </location>
</feature>
<feature type="compositionally biased region" description="Low complexity" evidence="1">
    <location>
        <begin position="332"/>
        <end position="344"/>
    </location>
</feature>
<reference evidence="3 4" key="1">
    <citation type="submission" date="2020-04" db="EMBL/GenBank/DDBJ databases">
        <title>Description of novel Gluconacetobacter.</title>
        <authorList>
            <person name="Sombolestani A."/>
        </authorList>
    </citation>
    <scope>NUCLEOTIDE SEQUENCE [LARGE SCALE GENOMIC DNA]</scope>
    <source>
        <strain evidence="3 4">LMG 7603</strain>
    </source>
</reference>
<dbReference type="Gene3D" id="2.40.70.10">
    <property type="entry name" value="Acid Proteases"/>
    <property type="match status" value="1"/>
</dbReference>
<gene>
    <name evidence="3" type="ORF">HLH33_11795</name>
</gene>
<dbReference type="InterPro" id="IPR021109">
    <property type="entry name" value="Peptidase_aspartic_dom_sf"/>
</dbReference>
<dbReference type="RefSeq" id="WP_183115992.1">
    <property type="nucleotide sequence ID" value="NZ_JABEQG010000021.1"/>
</dbReference>
<proteinExistence type="predicted"/>
<dbReference type="EMBL" id="JABEQG010000021">
    <property type="protein sequence ID" value="MBB2156985.1"/>
    <property type="molecule type" value="Genomic_DNA"/>
</dbReference>
<keyword evidence="2" id="KW-0732">Signal</keyword>
<dbReference type="AlphaFoldDB" id="A0A7W4I655"/>
<feature type="region of interest" description="Disordered" evidence="1">
    <location>
        <begin position="309"/>
        <end position="344"/>
    </location>
</feature>
<comment type="caution">
    <text evidence="3">The sequence shown here is derived from an EMBL/GenBank/DDBJ whole genome shotgun (WGS) entry which is preliminary data.</text>
</comment>
<accession>A0A7W4I655</accession>
<feature type="chain" id="PRO_5031155399" description="Aspartyl protease" evidence="2">
    <location>
        <begin position="25"/>
        <end position="344"/>
    </location>
</feature>
<dbReference type="Pfam" id="PF13650">
    <property type="entry name" value="Asp_protease_2"/>
    <property type="match status" value="1"/>
</dbReference>
<dbReference type="Proteomes" id="UP000550787">
    <property type="component" value="Unassembled WGS sequence"/>
</dbReference>
<sequence>MGRSRSAAALSFGLAAAFALPLRAQPAPVDDGRPVVVPSRCVAHVLSAPLLTGDGSPGIPVTIDGTDGLAFLGLTQENLGVFERPDVTYPHGTPIKVRTMTGEGTVYETVVRKLALGHGTARDVQAVMLGTTGDRRVAGRPLLGIVGYDILGNYNVLLDFPDRTLTLFQATGAAGCPPVSRLVGGPAYAAPLLPNSRGMSVMVQVAIGGVPIGMELEPGSNASLIQASEAADIGVDAAALAADPRSRTDAGNAIIGHRHRFGPFVLGTYRGTDLTADVTRSTTNILGMNFFRGRRVLFAMPTRMVYFSDPQATQPGQDTASAGASPAQSRLADVAVQDPPAAPP</sequence>
<feature type="signal peptide" evidence="2">
    <location>
        <begin position="1"/>
        <end position="24"/>
    </location>
</feature>